<name>A0A9Q1AMI8_9ROSI</name>
<feature type="compositionally biased region" description="Polar residues" evidence="1">
    <location>
        <begin position="97"/>
        <end position="108"/>
    </location>
</feature>
<feature type="region of interest" description="Disordered" evidence="1">
    <location>
        <begin position="124"/>
        <end position="158"/>
    </location>
</feature>
<evidence type="ECO:0000313" key="3">
    <source>
        <dbReference type="Proteomes" id="UP001151752"/>
    </source>
</evidence>
<dbReference type="AlphaFoldDB" id="A0A9Q1AMI8"/>
<comment type="caution">
    <text evidence="2">The sequence shown here is derived from an EMBL/GenBank/DDBJ whole genome shotgun (WGS) entry which is preliminary data.</text>
</comment>
<evidence type="ECO:0000256" key="1">
    <source>
        <dbReference type="SAM" id="MobiDB-lite"/>
    </source>
</evidence>
<proteinExistence type="predicted"/>
<dbReference type="Proteomes" id="UP001151752">
    <property type="component" value="Chromosome 16"/>
</dbReference>
<feature type="compositionally biased region" description="Basic and acidic residues" evidence="1">
    <location>
        <begin position="56"/>
        <end position="78"/>
    </location>
</feature>
<feature type="compositionally biased region" description="Basic and acidic residues" evidence="1">
    <location>
        <begin position="31"/>
        <end position="48"/>
    </location>
</feature>
<keyword evidence="3" id="KW-1185">Reference proteome</keyword>
<reference evidence="2" key="1">
    <citation type="submission" date="2022-11" db="EMBL/GenBank/DDBJ databases">
        <authorList>
            <person name="Hyden B.L."/>
            <person name="Feng K."/>
            <person name="Yates T."/>
            <person name="Jawdy S."/>
            <person name="Smart L.B."/>
            <person name="Muchero W."/>
        </authorList>
    </citation>
    <scope>NUCLEOTIDE SEQUENCE</scope>
    <source>
        <tissue evidence="2">Shoot tip</tissue>
    </source>
</reference>
<gene>
    <name evidence="2" type="ORF">OIU74_000598</name>
</gene>
<evidence type="ECO:0000313" key="2">
    <source>
        <dbReference type="EMBL" id="KAJ6776456.1"/>
    </source>
</evidence>
<feature type="region of interest" description="Disordered" evidence="1">
    <location>
        <begin position="1"/>
        <end position="108"/>
    </location>
</feature>
<reference evidence="2" key="2">
    <citation type="journal article" date="2023" name="Int. J. Mol. Sci.">
        <title>De Novo Assembly and Annotation of 11 Diverse Shrub Willow (Salix) Genomes Reveals Novel Gene Organization in Sex-Linked Regions.</title>
        <authorList>
            <person name="Hyden B."/>
            <person name="Feng K."/>
            <person name="Yates T.B."/>
            <person name="Jawdy S."/>
            <person name="Cereghino C."/>
            <person name="Smart L.B."/>
            <person name="Muchero W."/>
        </authorList>
    </citation>
    <scope>NUCLEOTIDE SEQUENCE</scope>
    <source>
        <tissue evidence="2">Shoot tip</tissue>
    </source>
</reference>
<accession>A0A9Q1AMI8</accession>
<organism evidence="2 3">
    <name type="scientific">Salix koriyanagi</name>
    <dbReference type="NCBI Taxonomy" id="2511006"/>
    <lineage>
        <taxon>Eukaryota</taxon>
        <taxon>Viridiplantae</taxon>
        <taxon>Streptophyta</taxon>
        <taxon>Embryophyta</taxon>
        <taxon>Tracheophyta</taxon>
        <taxon>Spermatophyta</taxon>
        <taxon>Magnoliopsida</taxon>
        <taxon>eudicotyledons</taxon>
        <taxon>Gunneridae</taxon>
        <taxon>Pentapetalae</taxon>
        <taxon>rosids</taxon>
        <taxon>fabids</taxon>
        <taxon>Malpighiales</taxon>
        <taxon>Salicaceae</taxon>
        <taxon>Saliceae</taxon>
        <taxon>Salix</taxon>
    </lineage>
</organism>
<protein>
    <submittedName>
        <fullName evidence="2">Uncharacterized protein</fullName>
    </submittedName>
</protein>
<sequence>MDLRNCGLKTTSAVGKAMNHRKEQPAQIGEDGPKRTDSREDGLKKLEAVSKANMHGPEKKQSRDERGKGKVEDSELNAKETGVGMRAGHSTMAKPKATTSYAGQRTQVQQREFRTYHEMYRNVTSRNHTPQIQAHRPKPPDNEIGFKGGDEMGEEGEEMEVVIEPGEEMRVVEGMSPTELIETEEEMMVDEGLACTEKSN</sequence>
<dbReference type="EMBL" id="JAPFFM010000001">
    <property type="protein sequence ID" value="KAJ6776456.1"/>
    <property type="molecule type" value="Genomic_DNA"/>
</dbReference>